<dbReference type="SMART" id="SM00954">
    <property type="entry name" value="RelA_SpoT"/>
    <property type="match status" value="1"/>
</dbReference>
<dbReference type="Pfam" id="PF02824">
    <property type="entry name" value="TGS"/>
    <property type="match status" value="1"/>
</dbReference>
<name>A0A1F7YL50_9BACT</name>
<comment type="function">
    <text evidence="2">In eubacteria ppGpp (guanosine 3'-diphosphate 5'-diphosphate) is a mediator of the stringent response that coordinates a variety of cellular activities in response to changes in nutritional abundance.</text>
</comment>
<protein>
    <recommendedName>
        <fullName evidence="7">TGS domain-containing protein</fullName>
    </recommendedName>
</protein>
<dbReference type="InterPro" id="IPR043519">
    <property type="entry name" value="NT_sf"/>
</dbReference>
<dbReference type="Pfam" id="PF04607">
    <property type="entry name" value="RelA_SpoT"/>
    <property type="match status" value="1"/>
</dbReference>
<dbReference type="CDD" id="cd01668">
    <property type="entry name" value="TGS_RSH"/>
    <property type="match status" value="1"/>
</dbReference>
<comment type="caution">
    <text evidence="5">The sequence shown here is derived from an EMBL/GenBank/DDBJ whole genome shotgun (WGS) entry which is preliminary data.</text>
</comment>
<sequence length="505" mass="57784">MTNGNKIDLEGEYGDVKSLLRQVYPDGDLKRLDRAWEFTKLAHTGQKRLTGEPYALHELATARILAGWKMDLVSITSGLLHDAIEDGGAKREDIVAEFGEEVALLVDGVTKISNLKLRESRNEFFVENLRKMFLAMAKDLRVVFIKLADRLHNMQTLYALPQQKQLRIAKETLEIFAPLADRLGMSEVAGDMKDLAFPYIYPAEFKEVQKESKLHYKEVTKLIKKMKRSLLAKLADEGMRANIQAREKHLYSLWRKLERPEIKWDFEKIHDIVAMRILVDTVSECYTALGVVHRFYKPVPHLGISDFIAQPKPNGYRSIHTKVFGPGGKIVEVQIRTWAMHDQAEYGLSAHWAYDEAKKKKVSDEFMEKVGAVAPKDKLSWVRQLVDWQKEIKDSEEYMEAVKFDALNNRIFVFSPKGDVYELPKSATPVDYAFAVHTDLGKYIKSAKVNGKIVPLKHNLNSGDIVEIVKSKNPHPPSPSWLDFVVTLEAKKEINSYLRTTEEKV</sequence>
<dbReference type="InterPro" id="IPR004095">
    <property type="entry name" value="TGS"/>
</dbReference>
<dbReference type="Pfam" id="PF13328">
    <property type="entry name" value="HD_4"/>
    <property type="match status" value="1"/>
</dbReference>
<comment type="pathway">
    <text evidence="1">Purine metabolism.</text>
</comment>
<dbReference type="InterPro" id="IPR007685">
    <property type="entry name" value="RelA_SpoT"/>
</dbReference>
<gene>
    <name evidence="5" type="ORF">A2628_03530</name>
</gene>
<dbReference type="InterPro" id="IPR012675">
    <property type="entry name" value="Beta-grasp_dom_sf"/>
</dbReference>
<dbReference type="InterPro" id="IPR006674">
    <property type="entry name" value="HD_domain"/>
</dbReference>
<dbReference type="SUPFAM" id="SSF81301">
    <property type="entry name" value="Nucleotidyltransferase"/>
    <property type="match status" value="1"/>
</dbReference>
<dbReference type="SUPFAM" id="SSF109604">
    <property type="entry name" value="HD-domain/PDEase-like"/>
    <property type="match status" value="1"/>
</dbReference>
<feature type="domain" description="TGS" evidence="4">
    <location>
        <begin position="409"/>
        <end position="470"/>
    </location>
</feature>
<evidence type="ECO:0000313" key="5">
    <source>
        <dbReference type="EMBL" id="OGM27930.1"/>
    </source>
</evidence>
<dbReference type="PROSITE" id="PS51880">
    <property type="entry name" value="TGS"/>
    <property type="match status" value="1"/>
</dbReference>
<dbReference type="InterPro" id="IPR003607">
    <property type="entry name" value="HD/PDEase_dom"/>
</dbReference>
<dbReference type="FunFam" id="3.10.20.30:FF:000002">
    <property type="entry name" value="GTP pyrophosphokinase (RelA/SpoT)"/>
    <property type="match status" value="1"/>
</dbReference>
<dbReference type="Gene3D" id="3.30.460.10">
    <property type="entry name" value="Beta Polymerase, domain 2"/>
    <property type="match status" value="1"/>
</dbReference>
<dbReference type="NCBIfam" id="TIGR00691">
    <property type="entry name" value="spoT_relA"/>
    <property type="match status" value="1"/>
</dbReference>
<dbReference type="InterPro" id="IPR004811">
    <property type="entry name" value="RelA/Spo_fam"/>
</dbReference>
<accession>A0A1F7YL50</accession>
<dbReference type="Gene3D" id="3.10.20.30">
    <property type="match status" value="1"/>
</dbReference>
<evidence type="ECO:0000256" key="2">
    <source>
        <dbReference type="RuleBase" id="RU003847"/>
    </source>
</evidence>
<dbReference type="FunFam" id="1.10.3210.10:FF:000001">
    <property type="entry name" value="GTP pyrophosphokinase RelA"/>
    <property type="match status" value="1"/>
</dbReference>
<dbReference type="GO" id="GO:0015969">
    <property type="term" value="P:guanosine tetraphosphate metabolic process"/>
    <property type="evidence" value="ECO:0007669"/>
    <property type="project" value="InterPro"/>
</dbReference>
<dbReference type="GO" id="GO:0005886">
    <property type="term" value="C:plasma membrane"/>
    <property type="evidence" value="ECO:0007669"/>
    <property type="project" value="TreeGrafter"/>
</dbReference>
<evidence type="ECO:0000313" key="6">
    <source>
        <dbReference type="Proteomes" id="UP000179221"/>
    </source>
</evidence>
<feature type="domain" description="HD" evidence="3">
    <location>
        <begin position="54"/>
        <end position="154"/>
    </location>
</feature>
<organism evidence="5 6">
    <name type="scientific">Candidatus Woesebacteria bacterium RIFCSPHIGHO2_01_FULL_40_22</name>
    <dbReference type="NCBI Taxonomy" id="1802499"/>
    <lineage>
        <taxon>Bacteria</taxon>
        <taxon>Candidatus Woeseibacteriota</taxon>
    </lineage>
</organism>
<dbReference type="SMART" id="SM00471">
    <property type="entry name" value="HDc"/>
    <property type="match status" value="1"/>
</dbReference>
<dbReference type="InterPro" id="IPR012676">
    <property type="entry name" value="TGS-like"/>
</dbReference>
<dbReference type="PROSITE" id="PS51831">
    <property type="entry name" value="HD"/>
    <property type="match status" value="1"/>
</dbReference>
<dbReference type="SUPFAM" id="SSF81271">
    <property type="entry name" value="TGS-like"/>
    <property type="match status" value="1"/>
</dbReference>
<dbReference type="EMBL" id="MGGL01000001">
    <property type="protein sequence ID" value="OGM27930.1"/>
    <property type="molecule type" value="Genomic_DNA"/>
</dbReference>
<dbReference type="Gene3D" id="1.10.3210.10">
    <property type="entry name" value="Hypothetical protein af1432"/>
    <property type="match status" value="1"/>
</dbReference>
<dbReference type="PANTHER" id="PTHR21262">
    <property type="entry name" value="GUANOSINE-3',5'-BIS DIPHOSPHATE 3'-PYROPHOSPHOHYDROLASE"/>
    <property type="match status" value="1"/>
</dbReference>
<evidence type="ECO:0000259" key="4">
    <source>
        <dbReference type="PROSITE" id="PS51880"/>
    </source>
</evidence>
<dbReference type="AlphaFoldDB" id="A0A1F7YL50"/>
<dbReference type="PANTHER" id="PTHR21262:SF31">
    <property type="entry name" value="GTP PYROPHOSPHOKINASE"/>
    <property type="match status" value="1"/>
</dbReference>
<evidence type="ECO:0000256" key="1">
    <source>
        <dbReference type="ARBA" id="ARBA00025704"/>
    </source>
</evidence>
<evidence type="ECO:0000259" key="3">
    <source>
        <dbReference type="PROSITE" id="PS51831"/>
    </source>
</evidence>
<dbReference type="Proteomes" id="UP000179221">
    <property type="component" value="Unassembled WGS sequence"/>
</dbReference>
<comment type="similarity">
    <text evidence="2">Belongs to the relA/spoT family.</text>
</comment>
<dbReference type="CDD" id="cd05399">
    <property type="entry name" value="NT_Rel-Spo_like"/>
    <property type="match status" value="1"/>
</dbReference>
<evidence type="ECO:0008006" key="7">
    <source>
        <dbReference type="Google" id="ProtNLM"/>
    </source>
</evidence>
<dbReference type="InterPro" id="IPR033655">
    <property type="entry name" value="TGS_RelA/SpoT"/>
</dbReference>
<reference evidence="5 6" key="1">
    <citation type="journal article" date="2016" name="Nat. Commun.">
        <title>Thousands of microbial genomes shed light on interconnected biogeochemical processes in an aquifer system.</title>
        <authorList>
            <person name="Anantharaman K."/>
            <person name="Brown C.T."/>
            <person name="Hug L.A."/>
            <person name="Sharon I."/>
            <person name="Castelle C.J."/>
            <person name="Probst A.J."/>
            <person name="Thomas B.C."/>
            <person name="Singh A."/>
            <person name="Wilkins M.J."/>
            <person name="Karaoz U."/>
            <person name="Brodie E.L."/>
            <person name="Williams K.H."/>
            <person name="Hubbard S.S."/>
            <person name="Banfield J.F."/>
        </authorList>
    </citation>
    <scope>NUCLEOTIDE SEQUENCE [LARGE SCALE GENOMIC DNA]</scope>
</reference>
<proteinExistence type="inferred from homology"/>